<gene>
    <name evidence="3" type="ORF">J8F10_25965</name>
</gene>
<dbReference type="EMBL" id="JAGKQQ010000001">
    <property type="protein sequence ID" value="MBP3958707.1"/>
    <property type="molecule type" value="Genomic_DNA"/>
</dbReference>
<evidence type="ECO:0000256" key="1">
    <source>
        <dbReference type="SAM" id="Phobius"/>
    </source>
</evidence>
<name>A0ABS5BZ55_9BACT</name>
<evidence type="ECO:0000313" key="3">
    <source>
        <dbReference type="EMBL" id="MBP3958707.1"/>
    </source>
</evidence>
<keyword evidence="1" id="KW-0812">Transmembrane</keyword>
<dbReference type="InterPro" id="IPR010093">
    <property type="entry name" value="SinI_DNA-bd"/>
</dbReference>
<proteinExistence type="predicted"/>
<keyword evidence="1" id="KW-1133">Transmembrane helix</keyword>
<evidence type="ECO:0000313" key="4">
    <source>
        <dbReference type="Proteomes" id="UP000676565"/>
    </source>
</evidence>
<dbReference type="NCBIfam" id="TIGR01764">
    <property type="entry name" value="excise"/>
    <property type="match status" value="1"/>
</dbReference>
<accession>A0ABS5BZ55</accession>
<reference evidence="3 4" key="1">
    <citation type="submission" date="2021-04" db="EMBL/GenBank/DDBJ databases">
        <authorList>
            <person name="Ivanova A."/>
        </authorList>
    </citation>
    <scope>NUCLEOTIDE SEQUENCE [LARGE SCALE GENOMIC DNA]</scope>
    <source>
        <strain evidence="3 4">G18</strain>
    </source>
</reference>
<dbReference type="RefSeq" id="WP_210658940.1">
    <property type="nucleotide sequence ID" value="NZ_JAGKQQ010000001.1"/>
</dbReference>
<feature type="domain" description="Helix-turn-helix" evidence="2">
    <location>
        <begin position="7"/>
        <end position="60"/>
    </location>
</feature>
<dbReference type="InterPro" id="IPR041657">
    <property type="entry name" value="HTH_17"/>
</dbReference>
<dbReference type="Pfam" id="PF12728">
    <property type="entry name" value="HTH_17"/>
    <property type="match status" value="1"/>
</dbReference>
<dbReference type="Proteomes" id="UP000676565">
    <property type="component" value="Unassembled WGS sequence"/>
</dbReference>
<comment type="caution">
    <text evidence="3">The sequence shown here is derived from an EMBL/GenBank/DDBJ whole genome shotgun (WGS) entry which is preliminary data.</text>
</comment>
<keyword evidence="1" id="KW-0472">Membrane</keyword>
<sequence>MHDPAPLTVSQAAEWLGISVAALLALIHAGRLTASNVGLGSRRPRWRVTRDALETFLAAHATSPKRVAVKRRRKALGRTIEFF</sequence>
<organism evidence="3 4">
    <name type="scientific">Gemmata palustris</name>
    <dbReference type="NCBI Taxonomy" id="2822762"/>
    <lineage>
        <taxon>Bacteria</taxon>
        <taxon>Pseudomonadati</taxon>
        <taxon>Planctomycetota</taxon>
        <taxon>Planctomycetia</taxon>
        <taxon>Gemmatales</taxon>
        <taxon>Gemmataceae</taxon>
        <taxon>Gemmata</taxon>
    </lineage>
</organism>
<evidence type="ECO:0000259" key="2">
    <source>
        <dbReference type="Pfam" id="PF12728"/>
    </source>
</evidence>
<keyword evidence="4" id="KW-1185">Reference proteome</keyword>
<feature type="transmembrane region" description="Helical" evidence="1">
    <location>
        <begin position="12"/>
        <end position="34"/>
    </location>
</feature>
<protein>
    <submittedName>
        <fullName evidence="3">Helix-turn-helix domain-containing protein</fullName>
    </submittedName>
</protein>